<evidence type="ECO:0000313" key="3">
    <source>
        <dbReference type="Proteomes" id="UP000472372"/>
    </source>
</evidence>
<organism evidence="2 3">
    <name type="scientific">Pyrenophora teres f. teres</name>
    <dbReference type="NCBI Taxonomy" id="97479"/>
    <lineage>
        <taxon>Eukaryota</taxon>
        <taxon>Fungi</taxon>
        <taxon>Dikarya</taxon>
        <taxon>Ascomycota</taxon>
        <taxon>Pezizomycotina</taxon>
        <taxon>Dothideomycetes</taxon>
        <taxon>Pleosporomycetidae</taxon>
        <taxon>Pleosporales</taxon>
        <taxon>Pleosporineae</taxon>
        <taxon>Pleosporaceae</taxon>
        <taxon>Pyrenophora</taxon>
    </lineage>
</organism>
<protein>
    <submittedName>
        <fullName evidence="2">Uncharacterized protein</fullName>
    </submittedName>
</protein>
<name>A0A6S6VB68_9PLEO</name>
<dbReference type="InterPro" id="IPR038883">
    <property type="entry name" value="AN11006-like"/>
</dbReference>
<sequence length="374" mass="42563">MIPGEGGSNATISCTQSPEPTRSCSDRNRKIDHTDYDHISQENQLLSPLLSLPAELREIIYIHATEKVVMIYPAGAVGHKGEISALLWVCRQTRADTATQFFSKTKFELETLDKLAAFAQSLEKNHLKKIRTISLLSHTWGELIDSIHEAREYQPSSALPVPTKLSVFPALEQVFIGHAWRRFQSNFGYYRQQKTTTRIAGAMTNNDIITALNQANSPFFRLPPEIRNRVYQFALKEDETVTLFPPCGYRKKLEALAILSTCRQIYQETSKLYFSVNDFNLYYGWPAGYRRFAPQLGAIKTLCMEAPSDNLFDYRNGATHYRNLHRAIVSLFTALETICILGLPITNNQANVIYTAFTLILGRRLKYSSWFEGN</sequence>
<dbReference type="EMBL" id="HG992977">
    <property type="protein sequence ID" value="CAE7001764.1"/>
    <property type="molecule type" value="Genomic_DNA"/>
</dbReference>
<dbReference type="PANTHER" id="PTHR42085">
    <property type="entry name" value="F-BOX DOMAIN-CONTAINING PROTEIN"/>
    <property type="match status" value="1"/>
</dbReference>
<dbReference type="PANTHER" id="PTHR42085:SF1">
    <property type="entry name" value="F-BOX DOMAIN-CONTAINING PROTEIN"/>
    <property type="match status" value="1"/>
</dbReference>
<accession>A0A6S6VB68</accession>
<reference evidence="2" key="1">
    <citation type="submission" date="2021-02" db="EMBL/GenBank/DDBJ databases">
        <authorList>
            <person name="Syme A R."/>
            <person name="Syme A R."/>
            <person name="Moolhuijzen P."/>
        </authorList>
    </citation>
    <scope>NUCLEOTIDE SEQUENCE</scope>
    <source>
        <strain evidence="2">W1-1</strain>
    </source>
</reference>
<gene>
    <name evidence="2" type="ORF">PTTW11_01290</name>
</gene>
<dbReference type="Proteomes" id="UP000472372">
    <property type="component" value="Chromosome 1"/>
</dbReference>
<feature type="compositionally biased region" description="Polar residues" evidence="1">
    <location>
        <begin position="8"/>
        <end position="23"/>
    </location>
</feature>
<evidence type="ECO:0000256" key="1">
    <source>
        <dbReference type="SAM" id="MobiDB-lite"/>
    </source>
</evidence>
<feature type="region of interest" description="Disordered" evidence="1">
    <location>
        <begin position="1"/>
        <end position="29"/>
    </location>
</feature>
<proteinExistence type="predicted"/>
<dbReference type="AlphaFoldDB" id="A0A6S6VB68"/>
<evidence type="ECO:0000313" key="2">
    <source>
        <dbReference type="EMBL" id="CAE7001764.1"/>
    </source>
</evidence>